<evidence type="ECO:0000256" key="5">
    <source>
        <dbReference type="ARBA" id="ARBA00022525"/>
    </source>
</evidence>
<dbReference type="InterPro" id="IPR013784">
    <property type="entry name" value="Carb-bd-like_fold"/>
</dbReference>
<gene>
    <name evidence="11" type="ORF">F2Q69_00008723</name>
</gene>
<dbReference type="CDD" id="cd10320">
    <property type="entry name" value="RGL4_N"/>
    <property type="match status" value="2"/>
</dbReference>
<comment type="caution">
    <text evidence="11">The sequence shown here is derived from an EMBL/GenBank/DDBJ whole genome shotgun (WGS) entry which is preliminary data.</text>
</comment>
<organism evidence="11 12">
    <name type="scientific">Brassica cretica</name>
    <name type="common">Mustard</name>
    <dbReference type="NCBI Taxonomy" id="69181"/>
    <lineage>
        <taxon>Eukaryota</taxon>
        <taxon>Viridiplantae</taxon>
        <taxon>Streptophyta</taxon>
        <taxon>Embryophyta</taxon>
        <taxon>Tracheophyta</taxon>
        <taxon>Spermatophyta</taxon>
        <taxon>Magnoliopsida</taxon>
        <taxon>eudicotyledons</taxon>
        <taxon>Gunneridae</taxon>
        <taxon>Pentapetalae</taxon>
        <taxon>rosids</taxon>
        <taxon>malvids</taxon>
        <taxon>Brassicales</taxon>
        <taxon>Brassicaceae</taxon>
        <taxon>Brassiceae</taxon>
        <taxon>Brassica</taxon>
    </lineage>
</organism>
<dbReference type="InterPro" id="IPR029411">
    <property type="entry name" value="RG-lyase_III"/>
</dbReference>
<dbReference type="Pfam" id="PF14686">
    <property type="entry name" value="fn3_3"/>
    <property type="match status" value="2"/>
</dbReference>
<comment type="subcellular location">
    <subcellularLocation>
        <location evidence="2">Secreted</location>
    </subcellularLocation>
</comment>
<evidence type="ECO:0000259" key="10">
    <source>
        <dbReference type="Pfam" id="PF14686"/>
    </source>
</evidence>
<evidence type="ECO:0000256" key="2">
    <source>
        <dbReference type="ARBA" id="ARBA00004613"/>
    </source>
</evidence>
<comment type="similarity">
    <text evidence="3">Belongs to the polysaccharide lyase 4 family.</text>
</comment>
<dbReference type="SUPFAM" id="SSF74650">
    <property type="entry name" value="Galactose mutarotase-like"/>
    <property type="match status" value="1"/>
</dbReference>
<feature type="domain" description="Rhamnogalacturonan lyase" evidence="9">
    <location>
        <begin position="385"/>
        <end position="571"/>
    </location>
</feature>
<evidence type="ECO:0000256" key="6">
    <source>
        <dbReference type="ARBA" id="ARBA00022729"/>
    </source>
</evidence>
<reference evidence="11" key="1">
    <citation type="submission" date="2019-12" db="EMBL/GenBank/DDBJ databases">
        <title>Genome sequencing and annotation of Brassica cretica.</title>
        <authorList>
            <person name="Studholme D.J."/>
            <person name="Sarris P."/>
        </authorList>
    </citation>
    <scope>NUCLEOTIDE SEQUENCE</scope>
    <source>
        <strain evidence="11">PFS-109/04</strain>
        <tissue evidence="11">Leaf</tissue>
    </source>
</reference>
<evidence type="ECO:0000256" key="8">
    <source>
        <dbReference type="SAM" id="SignalP"/>
    </source>
</evidence>
<dbReference type="InterPro" id="IPR008979">
    <property type="entry name" value="Galactose-bd-like_sf"/>
</dbReference>
<dbReference type="InterPro" id="IPR014718">
    <property type="entry name" value="GH-type_carb-bd"/>
</dbReference>
<feature type="signal peptide" evidence="8">
    <location>
        <begin position="1"/>
        <end position="29"/>
    </location>
</feature>
<name>A0A8S9PER0_BRACR</name>
<dbReference type="GO" id="GO:0005975">
    <property type="term" value="P:carbohydrate metabolic process"/>
    <property type="evidence" value="ECO:0007669"/>
    <property type="project" value="InterPro"/>
</dbReference>
<feature type="chain" id="PRO_5035718046" description="rhamnogalacturonan endolyase" evidence="8">
    <location>
        <begin position="30"/>
        <end position="1194"/>
    </location>
</feature>
<keyword evidence="6 8" id="KW-0732">Signal</keyword>
<dbReference type="Gene3D" id="2.60.40.1120">
    <property type="entry name" value="Carboxypeptidase-like, regulatory domain"/>
    <property type="match status" value="2"/>
</dbReference>
<comment type="catalytic activity">
    <reaction evidence="1">
        <text>Endotype eliminative cleavage of L-alpha-rhamnopyranosyl-(1-&gt;4)-alpha-D-galactopyranosyluronic acid bonds of rhamnogalacturonan I domains in ramified hairy regions of pectin leaving L-rhamnopyranose at the reducing end and 4-deoxy-4,5-unsaturated D-galactopyranosyluronic acid at the non-reducing end.</text>
        <dbReference type="EC" id="4.2.2.23"/>
    </reaction>
</comment>
<evidence type="ECO:0000256" key="7">
    <source>
        <dbReference type="ARBA" id="ARBA00023239"/>
    </source>
</evidence>
<keyword evidence="5" id="KW-0964">Secreted</keyword>
<dbReference type="Pfam" id="PF06045">
    <property type="entry name" value="Rhamnogal_lyase"/>
    <property type="match status" value="3"/>
</dbReference>
<evidence type="ECO:0000256" key="3">
    <source>
        <dbReference type="ARBA" id="ARBA00010418"/>
    </source>
</evidence>
<feature type="domain" description="Rhamnogalacturonan lyase" evidence="10">
    <location>
        <begin position="300"/>
        <end position="371"/>
    </location>
</feature>
<feature type="domain" description="Rhamnogalacturonan lyase" evidence="9">
    <location>
        <begin position="996"/>
        <end position="1187"/>
    </location>
</feature>
<dbReference type="InterPro" id="IPR010325">
    <property type="entry name" value="Rhamnogal_lyase"/>
</dbReference>
<dbReference type="SUPFAM" id="SSF49452">
    <property type="entry name" value="Starch-binding domain-like"/>
    <property type="match status" value="2"/>
</dbReference>
<dbReference type="GO" id="GO:0005576">
    <property type="term" value="C:extracellular region"/>
    <property type="evidence" value="ECO:0007669"/>
    <property type="project" value="UniProtKB-SubCell"/>
</dbReference>
<dbReference type="PANTHER" id="PTHR32018:SF34">
    <property type="entry name" value="RHAMNOGALACTURONAN ENDOLYASE"/>
    <property type="match status" value="1"/>
</dbReference>
<dbReference type="EC" id="4.2.2.23" evidence="4"/>
<dbReference type="EMBL" id="QGKX02001521">
    <property type="protein sequence ID" value="KAF3512661.1"/>
    <property type="molecule type" value="Genomic_DNA"/>
</dbReference>
<evidence type="ECO:0000256" key="4">
    <source>
        <dbReference type="ARBA" id="ARBA00012437"/>
    </source>
</evidence>
<evidence type="ECO:0000313" key="11">
    <source>
        <dbReference type="EMBL" id="KAF3512661.1"/>
    </source>
</evidence>
<sequence length="1194" mass="135214">MKNGAIVMKMARVMTQVFVLIFLLQGVHSRTLRNKSNIAKPGQNLASPPVTLKKIGLNQVVVDNGIIQVTFSNPSGLITGIKYNGFNNVLNDEIEDRGFDFMAISDNRQKVMPSDADRNINNGIAAPLAYKEAVRLMNPQNHTLKGQVDDKYMYSMESKDNKVHGWISSDQRVGFWMITPSDEFRACGPVKQDLTSHVGPTVLSMFTSVHYVGKEMNTAYASSEPWKKMFGPVFVYLNSPSSSDLLWTDAKRQMAAEVQSWPYDFVKSVDYPLHHQRGTVEGQLFVTDSYKSKSKLYGEFAFVGLALPGQAGSWQTENKGYQFWTRADKMGRFAIANVRPGSYSLYAWVIGFIGDYKYERDIIITPGKEINVGPIVYEPPRNGPTLWEIGVPDRTAAEFNIPDPDPTLLTKLYLSNANPSQDRFRQYGLWNRYSVLYPRKDLVFTAGVSDYKKDWFYAHVNRYSGKEKYQATTWKIVFNLKTMIKTGNYTLRMALAAATNADLFVRVNEANSNPIFTSGLIGRDNAIARHGIHGLYRLYSIDVQRKLLRVGDNTFFLTQNRNTSLFTGVMFSELAKEMRNGAPVMKMGRVMTQVFVLIFLLQGVHSRTLRSESNNAAVTVNTSGDKQVVVDNGIIQVTFSNPAGLVTGIKYKGFDNVLNEKIKNRVYWDIVWYEPGQVSQTDLYIIRRGVIGVYMYGVLERLEGWPAVTMDQTRIVYKLNATKFDYMAVADRRQNLMPLEADRNLTDGSAATLEYKEAVDDKYLYSMEGKDNRLHGWIASEQRVGFWIITASNEFRTCGPVKQELTSHVGPTLLSMFTSTHYAGKELNTTYASDVPWKKMFGPVFVYLNSAPSHDLMWTDAKRQLAAEVKSWPYDFVKSVDYPLRQQRGTVKGQLFVMDSFKSKSKLNGEFAFVGLALPGEVGSWQTENKGYQFWTKADKMGMFTIANVRPGTYNLFAWAAGHIGDYKYEREIIITPGKAINVGSLVYEPPRSGPTLWEIGVPDRTALEFNIPDPDPALVTKLYANHPNAPEDRFRQYGLWDRYKVLYPREDVTFTVGVSDYKKDWFFAHLNRRAGEKKLQATTWKIVFNLKQVSQTGNYTLRMALAAANTADILVRVNEPSSKPMFRTGLVGRDNAIARHGIHGLYRLFNIDVQRKLLKVGDNTIFLTQNRVTSIFTGVMYDYLRLEGPSGAI</sequence>
<accession>A0A8S9PER0</accession>
<evidence type="ECO:0000259" key="9">
    <source>
        <dbReference type="Pfam" id="PF14683"/>
    </source>
</evidence>
<evidence type="ECO:0000256" key="1">
    <source>
        <dbReference type="ARBA" id="ARBA00001324"/>
    </source>
</evidence>
<dbReference type="Gene3D" id="2.70.98.10">
    <property type="match status" value="2"/>
</dbReference>
<dbReference type="Proteomes" id="UP000712600">
    <property type="component" value="Unassembled WGS sequence"/>
</dbReference>
<evidence type="ECO:0000313" key="12">
    <source>
        <dbReference type="Proteomes" id="UP000712600"/>
    </source>
</evidence>
<dbReference type="GO" id="GO:0030246">
    <property type="term" value="F:carbohydrate binding"/>
    <property type="evidence" value="ECO:0007669"/>
    <property type="project" value="InterPro"/>
</dbReference>
<dbReference type="InterPro" id="IPR029413">
    <property type="entry name" value="RG-lyase_II"/>
</dbReference>
<feature type="domain" description="Rhamnogalacturonan lyase" evidence="10">
    <location>
        <begin position="911"/>
        <end position="982"/>
    </location>
</feature>
<dbReference type="GO" id="GO:0102210">
    <property type="term" value="F:rhamnogalacturonan endolyase activity"/>
    <property type="evidence" value="ECO:0007669"/>
    <property type="project" value="UniProtKB-EC"/>
</dbReference>
<proteinExistence type="inferred from homology"/>
<dbReference type="Pfam" id="PF14683">
    <property type="entry name" value="CBM-like"/>
    <property type="match status" value="2"/>
</dbReference>
<dbReference type="CDD" id="cd10317">
    <property type="entry name" value="RGL4_C"/>
    <property type="match status" value="2"/>
</dbReference>
<dbReference type="InterPro" id="IPR011013">
    <property type="entry name" value="Gal_mutarotase_sf_dom"/>
</dbReference>
<protein>
    <recommendedName>
        <fullName evidence="4">rhamnogalacturonan endolyase</fullName>
        <ecNumber evidence="4">4.2.2.23</ecNumber>
    </recommendedName>
</protein>
<dbReference type="PANTHER" id="PTHR32018">
    <property type="entry name" value="RHAMNOGALACTURONATE LYASE FAMILY PROTEIN"/>
    <property type="match status" value="1"/>
</dbReference>
<dbReference type="AlphaFoldDB" id="A0A8S9PER0"/>
<keyword evidence="7" id="KW-0456">Lyase</keyword>
<dbReference type="InterPro" id="IPR051850">
    <property type="entry name" value="Polysacch_Lyase_4"/>
</dbReference>
<dbReference type="CDD" id="cd10316">
    <property type="entry name" value="RGL4_M"/>
    <property type="match status" value="2"/>
</dbReference>
<dbReference type="SUPFAM" id="SSF49785">
    <property type="entry name" value="Galactose-binding domain-like"/>
    <property type="match status" value="2"/>
</dbReference>
<dbReference type="Gene3D" id="2.60.120.260">
    <property type="entry name" value="Galactose-binding domain-like"/>
    <property type="match status" value="2"/>
</dbReference>